<dbReference type="InterPro" id="IPR001362">
    <property type="entry name" value="Glyco_hydro_32"/>
</dbReference>
<dbReference type="Pfam" id="PF00251">
    <property type="entry name" value="Glyco_hydro_32N"/>
    <property type="match status" value="1"/>
</dbReference>
<dbReference type="InterPro" id="IPR013148">
    <property type="entry name" value="Glyco_hydro_32_N"/>
</dbReference>
<evidence type="ECO:0000313" key="8">
    <source>
        <dbReference type="EMBL" id="KAK5170227.1"/>
    </source>
</evidence>
<dbReference type="SUPFAM" id="SSF49899">
    <property type="entry name" value="Concanavalin A-like lectins/glucanases"/>
    <property type="match status" value="1"/>
</dbReference>
<feature type="domain" description="Glycosyl hydrolase family 32 N-terminal" evidence="6">
    <location>
        <begin position="53"/>
        <end position="409"/>
    </location>
</feature>
<keyword evidence="3 4" id="KW-0326">Glycosidase</keyword>
<dbReference type="SMART" id="SM00640">
    <property type="entry name" value="Glyco_32"/>
    <property type="match status" value="1"/>
</dbReference>
<feature type="region of interest" description="Disordered" evidence="5">
    <location>
        <begin position="1"/>
        <end position="44"/>
    </location>
</feature>
<dbReference type="InterPro" id="IPR013189">
    <property type="entry name" value="Glyco_hydro_32_C"/>
</dbReference>
<evidence type="ECO:0000256" key="3">
    <source>
        <dbReference type="ARBA" id="ARBA00023295"/>
    </source>
</evidence>
<keyword evidence="2 4" id="KW-0378">Hydrolase</keyword>
<protein>
    <submittedName>
        <fullName evidence="8">Beta-Fructufuranosidase</fullName>
        <ecNumber evidence="8">3.2.1.26</ecNumber>
    </submittedName>
</protein>
<name>A0AAV9PDL8_9PEZI</name>
<dbReference type="RefSeq" id="XP_064659425.1">
    <property type="nucleotide sequence ID" value="XM_064802064.1"/>
</dbReference>
<dbReference type="GO" id="GO:0005987">
    <property type="term" value="P:sucrose catabolic process"/>
    <property type="evidence" value="ECO:0007669"/>
    <property type="project" value="TreeGrafter"/>
</dbReference>
<sequence length="634" mass="70139">MASLHDSRSSSPALSPISTPPSSPPELDTTSTVDDKLTPSSTTDYARWRPSFHLMPESGWMNDPCAPGYDPSTGNYLVSFQWNPKGPDWGEICWGTAISKDMCNWTLLEKPTLCPDTRYDGEGVFTGCLIPTCEDEGGEELTVAYTSVSHLPIHHTLPHVRGSESLSLARSVDGGKTWSKLAANPTMPSEPIELDVTGWRDPFVSRWPSMARTLNLDSDKTLFGIISGGIRDLTPCTFVYAIDASDLTNWRYIGPLVDVGLNKRLSRWSGDLGLNWEVTNFMTLHDNSLPSMSRDFLVMGTEGCLPAERSGEDNRTVASSLPRPERGQLWMSGTLRKNSLSTAPVEMTYDFGGHLDHGCLYAANSFHDPQSQKQVVWGWIPEDDLCDDLRHRQGWSGMLSLPRELRLQTIRHVVHASASHLVDLTSFEKEQDEFGTYTLGTLGSEPLSTVQRALREADGVTTAHLTSKALYEEGRFASFTTNDILTTRWELRCSIRLSSSCRATGFTIGHSADFTKATTLTFEPAKETITINRPSFSRPELVNSSPEVAPHTLFTTRIPASGREETETLDIQVWRDNSVMEVFVNGRTAISTRLYAAEETYGIRFFAEDGTVDDRSALVDATLWDGIGTSIVQG</sequence>
<dbReference type="Pfam" id="PF08244">
    <property type="entry name" value="Glyco_hydro_32C"/>
    <property type="match status" value="1"/>
</dbReference>
<comment type="similarity">
    <text evidence="1 4">Belongs to the glycosyl hydrolase 32 family.</text>
</comment>
<dbReference type="EMBL" id="JAVRRT010000007">
    <property type="protein sequence ID" value="KAK5170227.1"/>
    <property type="molecule type" value="Genomic_DNA"/>
</dbReference>
<dbReference type="GO" id="GO:0004575">
    <property type="term" value="F:sucrose alpha-glucosidase activity"/>
    <property type="evidence" value="ECO:0007669"/>
    <property type="project" value="TreeGrafter"/>
</dbReference>
<dbReference type="GeneID" id="89926157"/>
<dbReference type="GO" id="GO:0005737">
    <property type="term" value="C:cytoplasm"/>
    <property type="evidence" value="ECO:0007669"/>
    <property type="project" value="TreeGrafter"/>
</dbReference>
<evidence type="ECO:0000259" key="7">
    <source>
        <dbReference type="Pfam" id="PF08244"/>
    </source>
</evidence>
<dbReference type="PANTHER" id="PTHR42800">
    <property type="entry name" value="EXOINULINASE INUD (AFU_ORTHOLOGUE AFUA_5G00480)"/>
    <property type="match status" value="1"/>
</dbReference>
<dbReference type="SUPFAM" id="SSF75005">
    <property type="entry name" value="Arabinanase/levansucrase/invertase"/>
    <property type="match status" value="1"/>
</dbReference>
<dbReference type="Gene3D" id="2.60.120.560">
    <property type="entry name" value="Exo-inulinase, domain 1"/>
    <property type="match status" value="1"/>
</dbReference>
<keyword evidence="9" id="KW-1185">Reference proteome</keyword>
<proteinExistence type="inferred from homology"/>
<evidence type="ECO:0000256" key="1">
    <source>
        <dbReference type="ARBA" id="ARBA00009902"/>
    </source>
</evidence>
<feature type="compositionally biased region" description="Polar residues" evidence="5">
    <location>
        <begin position="28"/>
        <end position="44"/>
    </location>
</feature>
<dbReference type="Proteomes" id="UP001337655">
    <property type="component" value="Unassembled WGS sequence"/>
</dbReference>
<dbReference type="InterPro" id="IPR013320">
    <property type="entry name" value="ConA-like_dom_sf"/>
</dbReference>
<evidence type="ECO:0000259" key="6">
    <source>
        <dbReference type="Pfam" id="PF00251"/>
    </source>
</evidence>
<accession>A0AAV9PDL8</accession>
<evidence type="ECO:0000313" key="9">
    <source>
        <dbReference type="Proteomes" id="UP001337655"/>
    </source>
</evidence>
<dbReference type="PANTHER" id="PTHR42800:SF3">
    <property type="entry name" value="GLYCOSYL HYDROLASE FAMILY 32 N-TERMINAL DOMAIN-CONTAINING PROTEIN"/>
    <property type="match status" value="1"/>
</dbReference>
<comment type="caution">
    <text evidence="8">The sequence shown here is derived from an EMBL/GenBank/DDBJ whole genome shotgun (WGS) entry which is preliminary data.</text>
</comment>
<gene>
    <name evidence="8" type="primary">MgSUC1</name>
    <name evidence="8" type="ORF">LTR77_004813</name>
</gene>
<dbReference type="InterPro" id="IPR023296">
    <property type="entry name" value="Glyco_hydro_beta-prop_sf"/>
</dbReference>
<dbReference type="CDD" id="cd18621">
    <property type="entry name" value="GH32_XdINV-like"/>
    <property type="match status" value="1"/>
</dbReference>
<dbReference type="Gene3D" id="2.115.10.20">
    <property type="entry name" value="Glycosyl hydrolase domain, family 43"/>
    <property type="match status" value="1"/>
</dbReference>
<reference evidence="8 9" key="1">
    <citation type="submission" date="2023-08" db="EMBL/GenBank/DDBJ databases">
        <title>Black Yeasts Isolated from many extreme environments.</title>
        <authorList>
            <person name="Coleine C."/>
            <person name="Stajich J.E."/>
            <person name="Selbmann L."/>
        </authorList>
    </citation>
    <scope>NUCLEOTIDE SEQUENCE [LARGE SCALE GENOMIC DNA]</scope>
    <source>
        <strain evidence="8 9">CCFEE 5935</strain>
    </source>
</reference>
<organism evidence="8 9">
    <name type="scientific">Saxophila tyrrhenica</name>
    <dbReference type="NCBI Taxonomy" id="1690608"/>
    <lineage>
        <taxon>Eukaryota</taxon>
        <taxon>Fungi</taxon>
        <taxon>Dikarya</taxon>
        <taxon>Ascomycota</taxon>
        <taxon>Pezizomycotina</taxon>
        <taxon>Dothideomycetes</taxon>
        <taxon>Dothideomycetidae</taxon>
        <taxon>Mycosphaerellales</taxon>
        <taxon>Extremaceae</taxon>
        <taxon>Saxophila</taxon>
    </lineage>
</organism>
<evidence type="ECO:0000256" key="2">
    <source>
        <dbReference type="ARBA" id="ARBA00022801"/>
    </source>
</evidence>
<dbReference type="AlphaFoldDB" id="A0AAV9PDL8"/>
<evidence type="ECO:0000256" key="5">
    <source>
        <dbReference type="SAM" id="MobiDB-lite"/>
    </source>
</evidence>
<dbReference type="EC" id="3.2.1.26" evidence="8"/>
<evidence type="ECO:0000256" key="4">
    <source>
        <dbReference type="RuleBase" id="RU362110"/>
    </source>
</evidence>
<feature type="domain" description="Glycosyl hydrolase family 32 C-terminal" evidence="7">
    <location>
        <begin position="479"/>
        <end position="624"/>
    </location>
</feature>